<gene>
    <name evidence="5" type="ORF">AVEN_177869_1</name>
    <name evidence="3" type="ORF">AVEN_203520_1</name>
    <name evidence="2" type="ORF">AVEN_262714_1</name>
    <name evidence="4" type="ORF">AVEN_69085_1</name>
</gene>
<dbReference type="Proteomes" id="UP000499080">
    <property type="component" value="Unassembled WGS sequence"/>
</dbReference>
<feature type="region of interest" description="Disordered" evidence="1">
    <location>
        <begin position="149"/>
        <end position="169"/>
    </location>
</feature>
<dbReference type="AlphaFoldDB" id="A0A4Y2UXA5"/>
<evidence type="ECO:0000313" key="4">
    <source>
        <dbReference type="EMBL" id="GBO16443.1"/>
    </source>
</evidence>
<reference evidence="3 6" key="1">
    <citation type="journal article" date="2019" name="Sci. Rep.">
        <title>Orb-weaving spider Araneus ventricosus genome elucidates the spidroin gene catalogue.</title>
        <authorList>
            <person name="Kono N."/>
            <person name="Nakamura H."/>
            <person name="Ohtoshi R."/>
            <person name="Moran D.A.P."/>
            <person name="Shinohara A."/>
            <person name="Yoshida Y."/>
            <person name="Fujiwara M."/>
            <person name="Mori M."/>
            <person name="Tomita M."/>
            <person name="Arakawa K."/>
        </authorList>
    </citation>
    <scope>NUCLEOTIDE SEQUENCE [LARGE SCALE GENOMIC DNA]</scope>
</reference>
<protein>
    <submittedName>
        <fullName evidence="3">Uncharacterized protein</fullName>
    </submittedName>
</protein>
<evidence type="ECO:0000256" key="1">
    <source>
        <dbReference type="SAM" id="MobiDB-lite"/>
    </source>
</evidence>
<dbReference type="EMBL" id="BGPR01040351">
    <property type="protein sequence ID" value="GBO16453.1"/>
    <property type="molecule type" value="Genomic_DNA"/>
</dbReference>
<organism evidence="3 6">
    <name type="scientific">Araneus ventricosus</name>
    <name type="common">Orbweaver spider</name>
    <name type="synonym">Epeira ventricosa</name>
    <dbReference type="NCBI Taxonomy" id="182803"/>
    <lineage>
        <taxon>Eukaryota</taxon>
        <taxon>Metazoa</taxon>
        <taxon>Ecdysozoa</taxon>
        <taxon>Arthropoda</taxon>
        <taxon>Chelicerata</taxon>
        <taxon>Arachnida</taxon>
        <taxon>Araneae</taxon>
        <taxon>Araneomorphae</taxon>
        <taxon>Entelegynae</taxon>
        <taxon>Araneoidea</taxon>
        <taxon>Araneidae</taxon>
        <taxon>Araneus</taxon>
    </lineage>
</organism>
<accession>A0A4Y2UXA5</accession>
<sequence>MRNGIKEVFGIALFKESSIASQTSLNISNYSDKSDSAKKEDYIKEEVNKGCSQDHPLDKTDPYRGINSEKLFDYPTWIKIKGTFLPNKCLERENRGNEGIERGPFGGMRGYPSVCGLEGYCVSEHKSDQYGHPSRGASPVCRRFPGYPRGSIRVHPPHGWMQPETSSGR</sequence>
<keyword evidence="6" id="KW-1185">Reference proteome</keyword>
<dbReference type="EMBL" id="BGPR01040281">
    <property type="protein sequence ID" value="GBO16386.1"/>
    <property type="molecule type" value="Genomic_DNA"/>
</dbReference>
<name>A0A4Y2UXA5_ARAVE</name>
<evidence type="ECO:0000313" key="6">
    <source>
        <dbReference type="Proteomes" id="UP000499080"/>
    </source>
</evidence>
<evidence type="ECO:0000313" key="2">
    <source>
        <dbReference type="EMBL" id="GBO16362.1"/>
    </source>
</evidence>
<proteinExistence type="predicted"/>
<evidence type="ECO:0000313" key="3">
    <source>
        <dbReference type="EMBL" id="GBO16386.1"/>
    </source>
</evidence>
<evidence type="ECO:0000313" key="5">
    <source>
        <dbReference type="EMBL" id="GBO16453.1"/>
    </source>
</evidence>
<dbReference type="EMBL" id="BGPR01040260">
    <property type="protein sequence ID" value="GBO16362.1"/>
    <property type="molecule type" value="Genomic_DNA"/>
</dbReference>
<comment type="caution">
    <text evidence="3">The sequence shown here is derived from an EMBL/GenBank/DDBJ whole genome shotgun (WGS) entry which is preliminary data.</text>
</comment>
<dbReference type="EMBL" id="BGPR01040338">
    <property type="protein sequence ID" value="GBO16443.1"/>
    <property type="molecule type" value="Genomic_DNA"/>
</dbReference>